<sequence length="280" mass="29112">MKPYNRAASILGVLLLSSALAACGSESNSASQSEPNTSTTTTDNTSIEEPATATPDEEAATDQENGGDNASDSTDSATEDPAASETDKPNDSATDDTDATDDASSASATIAQEDPADASKQGDKGAGADRPKTEKFQIATADSTDSVTGKLQEGYGYALYAMEGLEFDAETNRLSMTSNPDYYAIITPLEKGYALATLRNEAKTALKAYGTPSELKGDKIPAALSSARLFLSAENEAGTGQFALWETPSKGYDLKINIPTGEDAETFTTLAYASLSTLAD</sequence>
<proteinExistence type="predicted"/>
<organism evidence="1 2">
    <name type="scientific">Saccharibacillus sacchari</name>
    <dbReference type="NCBI Taxonomy" id="456493"/>
    <lineage>
        <taxon>Bacteria</taxon>
        <taxon>Bacillati</taxon>
        <taxon>Bacillota</taxon>
        <taxon>Bacilli</taxon>
        <taxon>Bacillales</taxon>
        <taxon>Paenibacillaceae</taxon>
        <taxon>Saccharibacillus</taxon>
    </lineage>
</organism>
<protein>
    <submittedName>
        <fullName evidence="1">Uncharacterized protein</fullName>
    </submittedName>
</protein>
<reference evidence="1" key="1">
    <citation type="submission" date="2024-03" db="EMBL/GenBank/DDBJ databases">
        <title>Whole genome sequecning of epiphytes from Marcgravia umbellata leaves.</title>
        <authorList>
            <person name="Kumar G."/>
            <person name="Savka M.A."/>
        </authorList>
    </citation>
    <scope>NUCLEOTIDE SEQUENCE</scope>
    <source>
        <strain evidence="1">RIT_BL5</strain>
    </source>
</reference>
<name>A0ACC6P8V4_9BACL</name>
<dbReference type="Proteomes" id="UP001380953">
    <property type="component" value="Unassembled WGS sequence"/>
</dbReference>
<accession>A0ACC6P8V4</accession>
<evidence type="ECO:0000313" key="2">
    <source>
        <dbReference type="Proteomes" id="UP001380953"/>
    </source>
</evidence>
<gene>
    <name evidence="1" type="ORF">WKI47_04855</name>
</gene>
<evidence type="ECO:0000313" key="1">
    <source>
        <dbReference type="EMBL" id="MEJ8303243.1"/>
    </source>
</evidence>
<comment type="caution">
    <text evidence="1">The sequence shown here is derived from an EMBL/GenBank/DDBJ whole genome shotgun (WGS) entry which is preliminary data.</text>
</comment>
<keyword evidence="2" id="KW-1185">Reference proteome</keyword>
<dbReference type="EMBL" id="JBBKAR010000016">
    <property type="protein sequence ID" value="MEJ8303243.1"/>
    <property type="molecule type" value="Genomic_DNA"/>
</dbReference>